<evidence type="ECO:0000313" key="2">
    <source>
        <dbReference type="EMBL" id="KAJ1217162.1"/>
    </source>
</evidence>
<organism evidence="2 3">
    <name type="scientific">Pleurodeles waltl</name>
    <name type="common">Iberian ribbed newt</name>
    <dbReference type="NCBI Taxonomy" id="8319"/>
    <lineage>
        <taxon>Eukaryota</taxon>
        <taxon>Metazoa</taxon>
        <taxon>Chordata</taxon>
        <taxon>Craniata</taxon>
        <taxon>Vertebrata</taxon>
        <taxon>Euteleostomi</taxon>
        <taxon>Amphibia</taxon>
        <taxon>Batrachia</taxon>
        <taxon>Caudata</taxon>
        <taxon>Salamandroidea</taxon>
        <taxon>Salamandridae</taxon>
        <taxon>Pleurodelinae</taxon>
        <taxon>Pleurodeles</taxon>
    </lineage>
</organism>
<sequence length="155" mass="17087">MTNPSPESAPGVPGTRRKLQRQETRKREVGQRARGARGEEDKEEKDAGMEEETAAGDDGNTERREDAGKSILDDGKEEPNNERFLGSRGDTTEGQGGPERQQLCHVPGGAWLQRVRSCLKNRISDIVGREEGGECEQREVGKGYLGKKISEKGEH</sequence>
<reference evidence="2" key="1">
    <citation type="journal article" date="2022" name="bioRxiv">
        <title>Sequencing and chromosome-scale assembly of the giantPleurodeles waltlgenome.</title>
        <authorList>
            <person name="Brown T."/>
            <person name="Elewa A."/>
            <person name="Iarovenko S."/>
            <person name="Subramanian E."/>
            <person name="Araus A.J."/>
            <person name="Petzold A."/>
            <person name="Susuki M."/>
            <person name="Suzuki K.-i.T."/>
            <person name="Hayashi T."/>
            <person name="Toyoda A."/>
            <person name="Oliveira C."/>
            <person name="Osipova E."/>
            <person name="Leigh N.D."/>
            <person name="Simon A."/>
            <person name="Yun M.H."/>
        </authorList>
    </citation>
    <scope>NUCLEOTIDE SEQUENCE</scope>
    <source>
        <strain evidence="2">20211129_DDA</strain>
        <tissue evidence="2">Liver</tissue>
    </source>
</reference>
<accession>A0AAV7WSV1</accession>
<feature type="compositionally biased region" description="Basic and acidic residues" evidence="1">
    <location>
        <begin position="20"/>
        <end position="48"/>
    </location>
</feature>
<name>A0AAV7WSV1_PLEWA</name>
<dbReference type="AlphaFoldDB" id="A0AAV7WSV1"/>
<comment type="caution">
    <text evidence="2">The sequence shown here is derived from an EMBL/GenBank/DDBJ whole genome shotgun (WGS) entry which is preliminary data.</text>
</comment>
<dbReference type="EMBL" id="JANPWB010000001">
    <property type="protein sequence ID" value="KAJ1217162.1"/>
    <property type="molecule type" value="Genomic_DNA"/>
</dbReference>
<evidence type="ECO:0000313" key="3">
    <source>
        <dbReference type="Proteomes" id="UP001066276"/>
    </source>
</evidence>
<gene>
    <name evidence="2" type="ORF">NDU88_004757</name>
</gene>
<dbReference type="Proteomes" id="UP001066276">
    <property type="component" value="Chromosome 1_1"/>
</dbReference>
<proteinExistence type="predicted"/>
<feature type="region of interest" description="Disordered" evidence="1">
    <location>
        <begin position="1"/>
        <end position="105"/>
    </location>
</feature>
<protein>
    <submittedName>
        <fullName evidence="2">Uncharacterized protein</fullName>
    </submittedName>
</protein>
<evidence type="ECO:0000256" key="1">
    <source>
        <dbReference type="SAM" id="MobiDB-lite"/>
    </source>
</evidence>
<keyword evidence="3" id="KW-1185">Reference proteome</keyword>
<feature type="compositionally biased region" description="Basic and acidic residues" evidence="1">
    <location>
        <begin position="60"/>
        <end position="81"/>
    </location>
</feature>